<evidence type="ECO:0000313" key="2">
    <source>
        <dbReference type="EMBL" id="MEU5712298.1"/>
    </source>
</evidence>
<proteinExistence type="predicted"/>
<feature type="region of interest" description="Disordered" evidence="1">
    <location>
        <begin position="45"/>
        <end position="87"/>
    </location>
</feature>
<dbReference type="RefSeq" id="WP_030646207.1">
    <property type="nucleotide sequence ID" value="NZ_JBEXDP010000060.1"/>
</dbReference>
<comment type="caution">
    <text evidence="2">The sequence shown here is derived from an EMBL/GenBank/DDBJ whole genome shotgun (WGS) entry which is preliminary data.</text>
</comment>
<dbReference type="Proteomes" id="UP001551011">
    <property type="component" value="Unassembled WGS sequence"/>
</dbReference>
<sequence>MTHPTPRTPAHRLGPPGHRRRRAASLGATFAALALGLTGQLTAHPALETGADDPSAGHSHGTGVTYTDAPAVPAYSGTTPARGLPPV</sequence>
<evidence type="ECO:0000313" key="3">
    <source>
        <dbReference type="Proteomes" id="UP001551011"/>
    </source>
</evidence>
<reference evidence="2 3" key="1">
    <citation type="submission" date="2024-06" db="EMBL/GenBank/DDBJ databases">
        <title>The Natural Products Discovery Center: Release of the First 8490 Sequenced Strains for Exploring Actinobacteria Biosynthetic Diversity.</title>
        <authorList>
            <person name="Kalkreuter E."/>
            <person name="Kautsar S.A."/>
            <person name="Yang D."/>
            <person name="Bader C.D."/>
            <person name="Teijaro C.N."/>
            <person name="Fluegel L."/>
            <person name="Davis C.M."/>
            <person name="Simpson J.R."/>
            <person name="Lauterbach L."/>
            <person name="Steele A.D."/>
            <person name="Gui C."/>
            <person name="Meng S."/>
            <person name="Li G."/>
            <person name="Viehrig K."/>
            <person name="Ye F."/>
            <person name="Su P."/>
            <person name="Kiefer A.F."/>
            <person name="Nichols A."/>
            <person name="Cepeda A.J."/>
            <person name="Yan W."/>
            <person name="Fan B."/>
            <person name="Jiang Y."/>
            <person name="Adhikari A."/>
            <person name="Zheng C.-J."/>
            <person name="Schuster L."/>
            <person name="Cowan T.M."/>
            <person name="Smanski M.J."/>
            <person name="Chevrette M.G."/>
            <person name="De Carvalho L.P.S."/>
            <person name="Shen B."/>
        </authorList>
    </citation>
    <scope>NUCLEOTIDE SEQUENCE [LARGE SCALE GENOMIC DNA]</scope>
    <source>
        <strain evidence="2 3">NPDC020594</strain>
    </source>
</reference>
<keyword evidence="3" id="KW-1185">Reference proteome</keyword>
<feature type="region of interest" description="Disordered" evidence="1">
    <location>
        <begin position="1"/>
        <end position="22"/>
    </location>
</feature>
<evidence type="ECO:0000256" key="1">
    <source>
        <dbReference type="SAM" id="MobiDB-lite"/>
    </source>
</evidence>
<gene>
    <name evidence="2" type="ORF">AB0H04_36570</name>
</gene>
<dbReference type="EMBL" id="JBFAEG010000034">
    <property type="protein sequence ID" value="MEU5712298.1"/>
    <property type="molecule type" value="Genomic_DNA"/>
</dbReference>
<protein>
    <submittedName>
        <fullName evidence="2">Uncharacterized protein</fullName>
    </submittedName>
</protein>
<accession>A0ABV3AK36</accession>
<name>A0ABV3AK36_9ACTN</name>
<organism evidence="2 3">
    <name type="scientific">Streptomyces flaveolus</name>
    <dbReference type="NCBI Taxonomy" id="67297"/>
    <lineage>
        <taxon>Bacteria</taxon>
        <taxon>Bacillati</taxon>
        <taxon>Actinomycetota</taxon>
        <taxon>Actinomycetes</taxon>
        <taxon>Kitasatosporales</taxon>
        <taxon>Streptomycetaceae</taxon>
        <taxon>Streptomyces</taxon>
    </lineage>
</organism>